<evidence type="ECO:0008006" key="5">
    <source>
        <dbReference type="Google" id="ProtNLM"/>
    </source>
</evidence>
<gene>
    <name evidence="3" type="ORF">APE01nite_20940</name>
</gene>
<dbReference type="Gene3D" id="2.60.40.2500">
    <property type="match status" value="1"/>
</dbReference>
<reference evidence="3 4" key="1">
    <citation type="submission" date="2019-06" db="EMBL/GenBank/DDBJ databases">
        <title>Whole genome shotgun sequence of Acetobacter peroxydans NBRC 13755.</title>
        <authorList>
            <person name="Hosoyama A."/>
            <person name="Uohara A."/>
            <person name="Ohji S."/>
            <person name="Ichikawa N."/>
        </authorList>
    </citation>
    <scope>NUCLEOTIDE SEQUENCE [LARGE SCALE GENOMIC DNA]</scope>
    <source>
        <strain evidence="3 4">NBRC 13755</strain>
    </source>
</reference>
<dbReference type="Pfam" id="PF03524">
    <property type="entry name" value="CagX"/>
    <property type="match status" value="1"/>
</dbReference>
<protein>
    <recommendedName>
        <fullName evidence="5">Conjugal transfer protein TrbG</fullName>
    </recommendedName>
</protein>
<evidence type="ECO:0000256" key="1">
    <source>
        <dbReference type="ARBA" id="ARBA00006135"/>
    </source>
</evidence>
<evidence type="ECO:0000313" key="4">
    <source>
        <dbReference type="Proteomes" id="UP000317730"/>
    </source>
</evidence>
<keyword evidence="4" id="KW-1185">Reference proteome</keyword>
<keyword evidence="2" id="KW-0732">Signal</keyword>
<dbReference type="RefSeq" id="WP_141377311.1">
    <property type="nucleotide sequence ID" value="NZ_BAPL01000004.1"/>
</dbReference>
<comment type="caution">
    <text evidence="3">The sequence shown here is derived from an EMBL/GenBank/DDBJ whole genome shotgun (WGS) entry which is preliminary data.</text>
</comment>
<dbReference type="InterPro" id="IPR033645">
    <property type="entry name" value="VirB9/CagX/TrbG_C"/>
</dbReference>
<organism evidence="3 4">
    <name type="scientific">Acetobacter peroxydans</name>
    <dbReference type="NCBI Taxonomy" id="104098"/>
    <lineage>
        <taxon>Bacteria</taxon>
        <taxon>Pseudomonadati</taxon>
        <taxon>Pseudomonadota</taxon>
        <taxon>Alphaproteobacteria</taxon>
        <taxon>Acetobacterales</taxon>
        <taxon>Acetobacteraceae</taxon>
        <taxon>Acetobacter</taxon>
    </lineage>
</organism>
<dbReference type="OrthoDB" id="9815808at2"/>
<accession>A0A4Y3TYM5</accession>
<proteinExistence type="inferred from homology"/>
<dbReference type="InterPro" id="IPR038161">
    <property type="entry name" value="VirB9/CagX/TrbG_C_sf"/>
</dbReference>
<dbReference type="EMBL" id="BJMV01000011">
    <property type="protein sequence ID" value="GEB86297.1"/>
    <property type="molecule type" value="Genomic_DNA"/>
</dbReference>
<evidence type="ECO:0000313" key="3">
    <source>
        <dbReference type="EMBL" id="GEB86297.1"/>
    </source>
</evidence>
<sequence>MTPEQRHNGLRDTGVMKKTYLLVALGILSGCARDHDADTAPVRVETPGMPSAELALQQSIDRVHGFIANMRQRLGDDPALRIRPGAARPVEAVAVQAPLAVGRATAPATPAAPSPATRNATPLIGKGGVTWFAFADGTPTINCRYPDICILRLDRGETALTSDLTIEDMSNWHVDLVRGGKGIHQGWAVAIGPGARATRTTLSLNSSQHTYRMILNAQANSMRTIAFTHAPGDPVSQPDITPRTGITGTPDFAFRMTGNAPWKPMRVYREAGQTYIQFPPGGINAAPRLVVISPKATNAQDYTVVGDSYVVPRAVDEALLIGNGAQAPEIHITHGGTE</sequence>
<name>A0A4Y3TYM5_9PROT</name>
<dbReference type="InterPro" id="IPR010258">
    <property type="entry name" value="Conjugal_tfr_TrbG/VirB9/CagX"/>
</dbReference>
<dbReference type="AlphaFoldDB" id="A0A4Y3TYM5"/>
<dbReference type="PROSITE" id="PS51257">
    <property type="entry name" value="PROKAR_LIPOPROTEIN"/>
    <property type="match status" value="1"/>
</dbReference>
<dbReference type="Proteomes" id="UP000317730">
    <property type="component" value="Unassembled WGS sequence"/>
</dbReference>
<dbReference type="CDD" id="cd06911">
    <property type="entry name" value="VirB9_CagX_TrbG"/>
    <property type="match status" value="1"/>
</dbReference>
<evidence type="ECO:0000256" key="2">
    <source>
        <dbReference type="ARBA" id="ARBA00022729"/>
    </source>
</evidence>
<comment type="similarity">
    <text evidence="1">Belongs to the TrbG/VirB9 family.</text>
</comment>